<dbReference type="InterPro" id="IPR013078">
    <property type="entry name" value="His_Pase_superF_clade-1"/>
</dbReference>
<comment type="caution">
    <text evidence="1">The sequence shown here is derived from an EMBL/GenBank/DDBJ whole genome shotgun (WGS) entry which is preliminary data.</text>
</comment>
<dbReference type="EMBL" id="BAABRP010000014">
    <property type="protein sequence ID" value="GAA5514190.1"/>
    <property type="molecule type" value="Genomic_DNA"/>
</dbReference>
<accession>A0ABP9WCK2</accession>
<sequence length="110" mass="11498">MAGRTWAELEAAHGEAPRAWIDALADPTSDRGPPEGETGLALHARLEGWLAALPDAGEVVAFTHAGPLLAALRLTVGLRAAEVRPGGVATLRRAGGAWWLAELRVPPDLP</sequence>
<evidence type="ECO:0000313" key="2">
    <source>
        <dbReference type="Proteomes" id="UP001401887"/>
    </source>
</evidence>
<protein>
    <recommendedName>
        <fullName evidence="3">Phosphoglycerate mutase</fullName>
    </recommendedName>
</protein>
<organism evidence="1 2">
    <name type="scientific">Deinococcus carri</name>
    <dbReference type="NCBI Taxonomy" id="1211323"/>
    <lineage>
        <taxon>Bacteria</taxon>
        <taxon>Thermotogati</taxon>
        <taxon>Deinococcota</taxon>
        <taxon>Deinococci</taxon>
        <taxon>Deinococcales</taxon>
        <taxon>Deinococcaceae</taxon>
        <taxon>Deinococcus</taxon>
    </lineage>
</organism>
<proteinExistence type="predicted"/>
<gene>
    <name evidence="1" type="ORF">Dcar01_02944</name>
</gene>
<keyword evidence="2" id="KW-1185">Reference proteome</keyword>
<dbReference type="Pfam" id="PF00300">
    <property type="entry name" value="His_Phos_1"/>
    <property type="match status" value="1"/>
</dbReference>
<reference evidence="1 2" key="1">
    <citation type="submission" date="2024-02" db="EMBL/GenBank/DDBJ databases">
        <title>Deinococcus carri NBRC 110142.</title>
        <authorList>
            <person name="Ichikawa N."/>
            <person name="Katano-Makiyama Y."/>
            <person name="Hidaka K."/>
        </authorList>
    </citation>
    <scope>NUCLEOTIDE SEQUENCE [LARGE SCALE GENOMIC DNA]</scope>
    <source>
        <strain evidence="1 2">NBRC 110142</strain>
    </source>
</reference>
<name>A0ABP9WCK2_9DEIO</name>
<dbReference type="SUPFAM" id="SSF53254">
    <property type="entry name" value="Phosphoglycerate mutase-like"/>
    <property type="match status" value="1"/>
</dbReference>
<dbReference type="Proteomes" id="UP001401887">
    <property type="component" value="Unassembled WGS sequence"/>
</dbReference>
<dbReference type="InterPro" id="IPR029033">
    <property type="entry name" value="His_PPase_superfam"/>
</dbReference>
<dbReference type="Gene3D" id="3.40.50.1240">
    <property type="entry name" value="Phosphoglycerate mutase-like"/>
    <property type="match status" value="1"/>
</dbReference>
<evidence type="ECO:0000313" key="1">
    <source>
        <dbReference type="EMBL" id="GAA5514190.1"/>
    </source>
</evidence>
<evidence type="ECO:0008006" key="3">
    <source>
        <dbReference type="Google" id="ProtNLM"/>
    </source>
</evidence>